<evidence type="ECO:0000259" key="3">
    <source>
        <dbReference type="Pfam" id="PF00685"/>
    </source>
</evidence>
<dbReference type="Proteomes" id="UP000005631">
    <property type="component" value="Chromosome"/>
</dbReference>
<dbReference type="HOGENOM" id="CLU_017703_1_2_10"/>
<gene>
    <name evidence="4" type="ordered locus">Oweho_3029</name>
</gene>
<keyword evidence="5" id="KW-1185">Reference proteome</keyword>
<dbReference type="AlphaFoldDB" id="G8R2H2"/>
<sequence length="245" mass="28998">MFKKRKIDFLVIGAQKSGTTSLYEYLTAHLLIDSAKKKEVHYFDFNYDEGVNWYHKRFLWKRNHLQGEATPHYLFDANCAARAFKYNPNLKLITILRNPIGRAFSHYKMNVNRGAENLSFLDALNKEDERILETKKLEYGSSKAVYSYKSRGLYAKQLNGWLEHFPKNQLMVLDYERFFKNPWDEIQKVYRFLGLPDYHGCLKDFTSNKNVGNMSIPEDAETQLRQYFAEPNRILAQQYGINFEE</sequence>
<evidence type="ECO:0000313" key="4">
    <source>
        <dbReference type="EMBL" id="AEV33984.1"/>
    </source>
</evidence>
<keyword evidence="1 4" id="KW-0808">Transferase</keyword>
<dbReference type="SUPFAM" id="SSF52540">
    <property type="entry name" value="P-loop containing nucleoside triphosphate hydrolases"/>
    <property type="match status" value="1"/>
</dbReference>
<keyword evidence="2" id="KW-0325">Glycoprotein</keyword>
<proteinExistence type="predicted"/>
<dbReference type="Pfam" id="PF00685">
    <property type="entry name" value="Sulfotransfer_1"/>
    <property type="match status" value="1"/>
</dbReference>
<dbReference type="Gene3D" id="3.40.50.300">
    <property type="entry name" value="P-loop containing nucleotide triphosphate hydrolases"/>
    <property type="match status" value="1"/>
</dbReference>
<reference evidence="4 5" key="1">
    <citation type="journal article" date="2012" name="Stand. Genomic Sci.">
        <title>Genome sequence of the orange-pigmented seawater bacterium Owenweeksia hongkongensis type strain (UST20020801(T)).</title>
        <authorList>
            <person name="Riedel T."/>
            <person name="Held B."/>
            <person name="Nolan M."/>
            <person name="Lucas S."/>
            <person name="Lapidus A."/>
            <person name="Tice H."/>
            <person name="Del Rio T.G."/>
            <person name="Cheng J.F."/>
            <person name="Han C."/>
            <person name="Tapia R."/>
            <person name="Goodwin L.A."/>
            <person name="Pitluck S."/>
            <person name="Liolios K."/>
            <person name="Mavromatis K."/>
            <person name="Pagani I."/>
            <person name="Ivanova N."/>
            <person name="Mikhailova N."/>
            <person name="Pati A."/>
            <person name="Chen A."/>
            <person name="Palaniappan K."/>
            <person name="Rohde M."/>
            <person name="Tindall B.J."/>
            <person name="Detter J.C."/>
            <person name="Goker M."/>
            <person name="Woyke T."/>
            <person name="Bristow J."/>
            <person name="Eisen J.A."/>
            <person name="Markowitz V."/>
            <person name="Hugenholtz P."/>
            <person name="Klenk H.P."/>
            <person name="Kyrpides N.C."/>
        </authorList>
    </citation>
    <scope>NUCLEOTIDE SEQUENCE</scope>
    <source>
        <strain evidence="5">DSM 17368 / JCM 12287 / NRRL B-23963</strain>
    </source>
</reference>
<evidence type="ECO:0000313" key="5">
    <source>
        <dbReference type="Proteomes" id="UP000005631"/>
    </source>
</evidence>
<organism evidence="4 5">
    <name type="scientific">Owenweeksia hongkongensis (strain DSM 17368 / CIP 108786 / JCM 12287 / NRRL B-23963 / UST20020801)</name>
    <dbReference type="NCBI Taxonomy" id="926562"/>
    <lineage>
        <taxon>Bacteria</taxon>
        <taxon>Pseudomonadati</taxon>
        <taxon>Bacteroidota</taxon>
        <taxon>Flavobacteriia</taxon>
        <taxon>Flavobacteriales</taxon>
        <taxon>Owenweeksiaceae</taxon>
        <taxon>Owenweeksia</taxon>
    </lineage>
</organism>
<evidence type="ECO:0000256" key="1">
    <source>
        <dbReference type="ARBA" id="ARBA00022679"/>
    </source>
</evidence>
<protein>
    <submittedName>
        <fullName evidence="4">Sulfotransferase family protein</fullName>
    </submittedName>
</protein>
<dbReference type="KEGG" id="oho:Oweho_3029"/>
<feature type="domain" description="Sulfotransferase" evidence="3">
    <location>
        <begin position="7"/>
        <end position="197"/>
    </location>
</feature>
<dbReference type="STRING" id="926562.Oweho_3029"/>
<name>G8R2H2_OWEHD</name>
<accession>G8R2H2</accession>
<dbReference type="PANTHER" id="PTHR10605:SF56">
    <property type="entry name" value="BIFUNCTIONAL HEPARAN SULFATE N-DEACETYLASE_N-SULFOTRANSFERASE"/>
    <property type="match status" value="1"/>
</dbReference>
<evidence type="ECO:0000256" key="2">
    <source>
        <dbReference type="ARBA" id="ARBA00023180"/>
    </source>
</evidence>
<dbReference type="InterPro" id="IPR027417">
    <property type="entry name" value="P-loop_NTPase"/>
</dbReference>
<dbReference type="InterPro" id="IPR000863">
    <property type="entry name" value="Sulfotransferase_dom"/>
</dbReference>
<dbReference type="GO" id="GO:0008146">
    <property type="term" value="F:sulfotransferase activity"/>
    <property type="evidence" value="ECO:0007669"/>
    <property type="project" value="InterPro"/>
</dbReference>
<dbReference type="InterPro" id="IPR037359">
    <property type="entry name" value="NST/OST"/>
</dbReference>
<dbReference type="EMBL" id="CP003156">
    <property type="protein sequence ID" value="AEV33984.1"/>
    <property type="molecule type" value="Genomic_DNA"/>
</dbReference>
<dbReference type="eggNOG" id="COG0457">
    <property type="taxonomic scope" value="Bacteria"/>
</dbReference>
<dbReference type="PANTHER" id="PTHR10605">
    <property type="entry name" value="HEPARAN SULFATE SULFOTRANSFERASE"/>
    <property type="match status" value="1"/>
</dbReference>